<dbReference type="AlphaFoldDB" id="A0A2I2YMH2"/>
<dbReference type="InterPro" id="IPR054723">
    <property type="entry name" value="Ams1-like_N"/>
</dbReference>
<proteinExistence type="predicted"/>
<dbReference type="PANTHER" id="PTHR46017:SF1">
    <property type="entry name" value="ALPHA-MANNOSIDASE 2C1"/>
    <property type="match status" value="1"/>
</dbReference>
<reference evidence="2" key="4">
    <citation type="submission" date="2025-09" db="UniProtKB">
        <authorList>
            <consortium name="Ensembl"/>
        </authorList>
    </citation>
    <scope>IDENTIFICATION</scope>
</reference>
<evidence type="ECO:0000313" key="3">
    <source>
        <dbReference type="Proteomes" id="UP000001519"/>
    </source>
</evidence>
<gene>
    <name evidence="2" type="primary">MAN2C1</name>
</gene>
<name>A0A2I2YMH2_GORGO</name>
<accession>A0A2I2YMH2</accession>
<reference evidence="2" key="3">
    <citation type="submission" date="2025-08" db="UniProtKB">
        <authorList>
            <consortium name="Ensembl"/>
        </authorList>
    </citation>
    <scope>IDENTIFICATION</scope>
</reference>
<reference evidence="2 3" key="2">
    <citation type="journal article" date="2012" name="Nature">
        <title>Insights into hominid evolution from the gorilla genome sequence.</title>
        <authorList>
            <person name="Scally A."/>
            <person name="Dutheil J.Y."/>
            <person name="Hillier L.W."/>
            <person name="Jordan G.E."/>
            <person name="Goodhead I."/>
            <person name="Herrero J."/>
            <person name="Hobolth A."/>
            <person name="Lappalainen T."/>
            <person name="Mailund T."/>
            <person name="Marques-Bonet T."/>
            <person name="McCarthy S."/>
            <person name="Montgomery S.H."/>
            <person name="Schwalie P.C."/>
            <person name="Tang Y.A."/>
            <person name="Ward M.C."/>
            <person name="Xue Y."/>
            <person name="Yngvadottir B."/>
            <person name="Alkan C."/>
            <person name="Andersen L.N."/>
            <person name="Ayub Q."/>
            <person name="Ball E.V."/>
            <person name="Beal K."/>
            <person name="Bradley B.J."/>
            <person name="Chen Y."/>
            <person name="Clee C.M."/>
            <person name="Fitzgerald S."/>
            <person name="Graves T.A."/>
            <person name="Gu Y."/>
            <person name="Heath P."/>
            <person name="Heger A."/>
            <person name="Karakoc E."/>
            <person name="Kolb-Kokocinski A."/>
            <person name="Laird G.K."/>
            <person name="Lunter G."/>
            <person name="Meader S."/>
            <person name="Mort M."/>
            <person name="Mullikin J.C."/>
            <person name="Munch K."/>
            <person name="O'Connor T.D."/>
            <person name="Phillips A.D."/>
            <person name="Prado-Martinez J."/>
            <person name="Rogers A.S."/>
            <person name="Sajjadian S."/>
            <person name="Schmidt D."/>
            <person name="Shaw K."/>
            <person name="Simpson J.T."/>
            <person name="Stenson P.D."/>
            <person name="Turner D.J."/>
            <person name="Vigilant L."/>
            <person name="Vilella A.J."/>
            <person name="Whitener W."/>
            <person name="Zhu B."/>
            <person name="Cooper D.N."/>
            <person name="de Jong P."/>
            <person name="Dermitzakis E.T."/>
            <person name="Eichler E.E."/>
            <person name="Flicek P."/>
            <person name="Goldman N."/>
            <person name="Mundy N.I."/>
            <person name="Ning Z."/>
            <person name="Odom D.T."/>
            <person name="Ponting C.P."/>
            <person name="Quail M.A."/>
            <person name="Ryder O.A."/>
            <person name="Searle S.M."/>
            <person name="Warren W.C."/>
            <person name="Wilson R.K."/>
            <person name="Schierup M.H."/>
            <person name="Rogers J."/>
            <person name="Tyler-Smith C."/>
            <person name="Durbin R."/>
        </authorList>
    </citation>
    <scope>NUCLEOTIDE SEQUENCE [LARGE SCALE GENOMIC DNA]</scope>
</reference>
<reference evidence="3" key="1">
    <citation type="submission" date="2011-05" db="EMBL/GenBank/DDBJ databases">
        <title>Insights into the evolution of the great apes provided by the gorilla genome.</title>
        <authorList>
            <person name="Scally A."/>
        </authorList>
    </citation>
    <scope>NUCLEOTIDE SEQUENCE [LARGE SCALE GENOMIC DNA]</scope>
</reference>
<dbReference type="PANTHER" id="PTHR46017">
    <property type="entry name" value="ALPHA-MANNOSIDASE 2C1"/>
    <property type="match status" value="1"/>
</dbReference>
<dbReference type="EMBL" id="CABD030097178">
    <property type="status" value="NOT_ANNOTATED_CDS"/>
    <property type="molecule type" value="Genomic_DNA"/>
</dbReference>
<dbReference type="Pfam" id="PF22907">
    <property type="entry name" value="Ams1-like_1st"/>
    <property type="match status" value="1"/>
</dbReference>
<evidence type="ECO:0000259" key="1">
    <source>
        <dbReference type="Pfam" id="PF22907"/>
    </source>
</evidence>
<sequence>MAAAPALKHWRTTLERVEKFVSPLYFTDCNLRGRLFGASCPVAVLSSFLTPERLPYQEAVQRDFRPAQVGDSFGPTWWTCWFRVELTIPEAWVGQEVHLCWESDGEGLVWRDGEPVQGLTKEGEKTSYVLTDRLGERDPRRLECNGTISAHCDHRLPGSSNSPASASLLAEITGAHHHAQLIFCIFSRDGV</sequence>
<dbReference type="Ensembl" id="ENSGGOT00000047910.1">
    <property type="protein sequence ID" value="ENSGGOP00000036090.1"/>
    <property type="gene ID" value="ENSGGOG00000014818.3"/>
</dbReference>
<keyword evidence="3" id="KW-1185">Reference proteome</keyword>
<organism evidence="2 3">
    <name type="scientific">Gorilla gorilla gorilla</name>
    <name type="common">Western lowland gorilla</name>
    <dbReference type="NCBI Taxonomy" id="9595"/>
    <lineage>
        <taxon>Eukaryota</taxon>
        <taxon>Metazoa</taxon>
        <taxon>Chordata</taxon>
        <taxon>Craniata</taxon>
        <taxon>Vertebrata</taxon>
        <taxon>Euteleostomi</taxon>
        <taxon>Mammalia</taxon>
        <taxon>Eutheria</taxon>
        <taxon>Euarchontoglires</taxon>
        <taxon>Primates</taxon>
        <taxon>Haplorrhini</taxon>
        <taxon>Catarrhini</taxon>
        <taxon>Hominidae</taxon>
        <taxon>Gorilla</taxon>
    </lineage>
</organism>
<evidence type="ECO:0000313" key="2">
    <source>
        <dbReference type="Ensembl" id="ENSGGOP00000036090.1"/>
    </source>
</evidence>
<dbReference type="GeneTree" id="ENSGT01030000234638"/>
<dbReference type="Bgee" id="ENSGGOG00000014818">
    <property type="expression patterns" value="Expressed in cerebellum and 6 other cell types or tissues"/>
</dbReference>
<dbReference type="Proteomes" id="UP000001519">
    <property type="component" value="Chromosome 15"/>
</dbReference>
<protein>
    <submittedName>
        <fullName evidence="2">Mannosidase alpha class 2C member 1</fullName>
    </submittedName>
</protein>
<feature type="domain" description="Alpha-mannosidase Ams1-like N-terminal" evidence="1">
    <location>
        <begin position="46"/>
        <end position="135"/>
    </location>
</feature>